<comment type="subcellular location">
    <subcellularLocation>
        <location evidence="1">Cell membrane</location>
        <topology evidence="1">Multi-pass membrane protein</topology>
    </subcellularLocation>
</comment>
<dbReference type="OrthoDB" id="10635071at2759"/>
<dbReference type="EMBL" id="JADBJN010000004">
    <property type="protein sequence ID" value="KAG5669463.1"/>
    <property type="molecule type" value="Genomic_DNA"/>
</dbReference>
<evidence type="ECO:0000256" key="2">
    <source>
        <dbReference type="ARBA" id="ARBA00022475"/>
    </source>
</evidence>
<dbReference type="SUPFAM" id="SSF53850">
    <property type="entry name" value="Periplasmic binding protein-like II"/>
    <property type="match status" value="1"/>
</dbReference>
<keyword evidence="10" id="KW-1185">Reference proteome</keyword>
<dbReference type="GO" id="GO:0005886">
    <property type="term" value="C:plasma membrane"/>
    <property type="evidence" value="ECO:0007669"/>
    <property type="project" value="UniProtKB-SubCell"/>
</dbReference>
<feature type="transmembrane region" description="Helical" evidence="8">
    <location>
        <begin position="1235"/>
        <end position="1254"/>
    </location>
</feature>
<keyword evidence="2" id="KW-1003">Cell membrane</keyword>
<feature type="transmembrane region" description="Helical" evidence="8">
    <location>
        <begin position="377"/>
        <end position="394"/>
    </location>
</feature>
<evidence type="ECO:0000256" key="5">
    <source>
        <dbReference type="ARBA" id="ARBA00023136"/>
    </source>
</evidence>
<dbReference type="Proteomes" id="UP001107558">
    <property type="component" value="Chromosome 4"/>
</dbReference>
<proteinExistence type="predicted"/>
<dbReference type="PANTHER" id="PTHR42643:SF30">
    <property type="entry name" value="IONOTROPIC RECEPTOR 40A-RELATED"/>
    <property type="match status" value="1"/>
</dbReference>
<feature type="transmembrane region" description="Helical" evidence="8">
    <location>
        <begin position="985"/>
        <end position="1005"/>
    </location>
</feature>
<feature type="transmembrane region" description="Helical" evidence="8">
    <location>
        <begin position="346"/>
        <end position="365"/>
    </location>
</feature>
<feature type="transmembrane region" description="Helical" evidence="8">
    <location>
        <begin position="593"/>
        <end position="618"/>
    </location>
</feature>
<dbReference type="InterPro" id="IPR052192">
    <property type="entry name" value="Insect_Ionotropic_Sensory_Rcpt"/>
</dbReference>
<feature type="transmembrane region" description="Helical" evidence="8">
    <location>
        <begin position="1045"/>
        <end position="1064"/>
    </location>
</feature>
<dbReference type="PANTHER" id="PTHR42643">
    <property type="entry name" value="IONOTROPIC RECEPTOR 20A-RELATED"/>
    <property type="match status" value="1"/>
</dbReference>
<keyword evidence="6" id="KW-0675">Receptor</keyword>
<sequence>MLKYQIYFLLSFQIFPSKSQILNNNQDSARSVAKTIIDVIREFYIKNDLRFDLIIYDETTNHINDVISEVTKEISQETPTKIKLIKEFSLWNHKFTQSAIILMKSKNSLISLHENTKTNRTRRIILNSIPRRLKFLIYVEEIQNVYKLWDTLAYHSEIDYRKTSDLRHYEFFIINEESFVILYAYLLYSEIKCVKFRLQPLNFFDKTSQTWIDNLENFNHLTNLHDCVLNFIGYIHYNPSWYLELNMKNPDIRLGFRNSKVHGLTHEILQLSSKRNNFSLTYGKEEKNEIFKHQIDFKNGEYRALKNDHHLWSEPYGSTEYYYLVTENDLYTNYEKLFMPFDETTWILLSVTILLTFLIIFGTNYCPQWIRTLIHGTGYNIPGYNVLGIIFGIPQLNLPNESVNRFAFLLFIWFWLIFRTCYQSMLFEFMTSNMRKPLPASVDDLREMNYTIIVSNNAFKYSFMNFELLNGRESINNLTFDILEYRLLYNKSLNGKSQGKYAFFVNNFLHAVLNSTFHKTLPIMENEKITKMVSYTIEGNDMFMVEINEIIHWLIPSGIPQYLDNYGLWFLKRPFDVEIKDSRRILSMTDLEFGFVLWLASLSLPITCFFIEILSVKFKKFKEVLRRTLIFLISKIFEITLKRFMERYHDRCFCSESLSVTKAMIDVIREFYIGNNLRFDFIIYGKLTSHMNEVITEVIKEISQDFFVNIQQFVNGNYKIKLEQSAVIFTESIENLHEFHKNTYHLEKAKNSLRFTDKHFKFLIYIEQFEEFNLKVDQIISPPMWFYEFYLVNIFKFVTLYALDLYSEDSCGKLSPKVLNFYSKDSQKWNKKLEKFDHFRNFHGCILSTVVDFGPNWYLNVNKSENKKYFQAIEVFKTEIAHGNFKYSGLIHEIMETVAKKANFTLHYTIKNYNGELVSGVKNFQSEFKFSIHISFNSFEKNFENSKIFWYSEPCGSVDFYFLVMPNDLYTNYEKLLMPFDRTTWILMILTIALTFGIILGYYVLPKCIKMIFYGKDMKNPAFNTLGVIFGISQLKLPQRSINRFALSLFIWFCLIFRTCYQSMLFEFMTSDMRKPLPASIDDLREMNYTVMILDLPTKHFHRMYRKILDNRQSPNYLLEEKNLFMEYYGKALNKTLIVKHAFFVSNYLHAAMNESTKNSLTIMNNEGITDVFGFTLPGDNILKVHLNEIISQLIPSGIIQHLNEFGIWYFFRRLFIEEEDSRRILSMTDLEFGFVLWLASLSLPITCFIIEILNGNFENLKKKAEALKFYTIGKTIEIVLEKMMEKYQNRL</sequence>
<gene>
    <name evidence="9" type="ORF">PVAND_017350</name>
</gene>
<comment type="caution">
    <text evidence="9">The sequence shown here is derived from an EMBL/GenBank/DDBJ whole genome shotgun (WGS) entry which is preliminary data.</text>
</comment>
<name>A0A9J6BIS4_POLVA</name>
<evidence type="ECO:0000256" key="4">
    <source>
        <dbReference type="ARBA" id="ARBA00022989"/>
    </source>
</evidence>
<evidence type="ECO:0000256" key="1">
    <source>
        <dbReference type="ARBA" id="ARBA00004651"/>
    </source>
</evidence>
<keyword evidence="4 8" id="KW-1133">Transmembrane helix</keyword>
<reference evidence="9" key="1">
    <citation type="submission" date="2021-03" db="EMBL/GenBank/DDBJ databases">
        <title>Chromosome level genome of the anhydrobiotic midge Polypedilum vanderplanki.</title>
        <authorList>
            <person name="Yoshida Y."/>
            <person name="Kikawada T."/>
            <person name="Gusev O."/>
        </authorList>
    </citation>
    <scope>NUCLEOTIDE SEQUENCE</scope>
    <source>
        <strain evidence="9">NIAS01</strain>
        <tissue evidence="9">Whole body or cell culture</tissue>
    </source>
</reference>
<evidence type="ECO:0000256" key="3">
    <source>
        <dbReference type="ARBA" id="ARBA00022692"/>
    </source>
</evidence>
<evidence type="ECO:0000256" key="8">
    <source>
        <dbReference type="SAM" id="Phobius"/>
    </source>
</evidence>
<organism evidence="9 10">
    <name type="scientific">Polypedilum vanderplanki</name>
    <name type="common">Sleeping chironomid midge</name>
    <dbReference type="NCBI Taxonomy" id="319348"/>
    <lineage>
        <taxon>Eukaryota</taxon>
        <taxon>Metazoa</taxon>
        <taxon>Ecdysozoa</taxon>
        <taxon>Arthropoda</taxon>
        <taxon>Hexapoda</taxon>
        <taxon>Insecta</taxon>
        <taxon>Pterygota</taxon>
        <taxon>Neoptera</taxon>
        <taxon>Endopterygota</taxon>
        <taxon>Diptera</taxon>
        <taxon>Nematocera</taxon>
        <taxon>Chironomoidea</taxon>
        <taxon>Chironomidae</taxon>
        <taxon>Chironominae</taxon>
        <taxon>Polypedilum</taxon>
        <taxon>Polypedilum</taxon>
    </lineage>
</organism>
<dbReference type="Gene3D" id="1.10.287.70">
    <property type="match status" value="1"/>
</dbReference>
<evidence type="ECO:0000256" key="6">
    <source>
        <dbReference type="ARBA" id="ARBA00023170"/>
    </source>
</evidence>
<protein>
    <recommendedName>
        <fullName evidence="11">Ionotropic receptor</fullName>
    </recommendedName>
</protein>
<evidence type="ECO:0000256" key="7">
    <source>
        <dbReference type="ARBA" id="ARBA00023180"/>
    </source>
</evidence>
<keyword evidence="5 8" id="KW-0472">Membrane</keyword>
<feature type="transmembrane region" description="Helical" evidence="8">
    <location>
        <begin position="406"/>
        <end position="427"/>
    </location>
</feature>
<keyword evidence="3 8" id="KW-0812">Transmembrane</keyword>
<keyword evidence="7" id="KW-0325">Glycoprotein</keyword>
<evidence type="ECO:0008006" key="11">
    <source>
        <dbReference type="Google" id="ProtNLM"/>
    </source>
</evidence>
<evidence type="ECO:0000313" key="10">
    <source>
        <dbReference type="Proteomes" id="UP001107558"/>
    </source>
</evidence>
<accession>A0A9J6BIS4</accession>
<evidence type="ECO:0000313" key="9">
    <source>
        <dbReference type="EMBL" id="KAG5669463.1"/>
    </source>
</evidence>